<dbReference type="AlphaFoldDB" id="A0A6M4HCI0"/>
<evidence type="ECO:0000313" key="3">
    <source>
        <dbReference type="EMBL" id="QJR16775.1"/>
    </source>
</evidence>
<dbReference type="EMBL" id="CP053073">
    <property type="protein sequence ID" value="QJR16775.1"/>
    <property type="molecule type" value="Genomic_DNA"/>
</dbReference>
<gene>
    <name evidence="3" type="ORF">DSM104440_03611</name>
</gene>
<feature type="domain" description="HTH cro/C1-type" evidence="2">
    <location>
        <begin position="8"/>
        <end position="53"/>
    </location>
</feature>
<reference evidence="3 4" key="1">
    <citation type="submission" date="2020-04" db="EMBL/GenBank/DDBJ databases">
        <title>Usitatibacter rugosus gen. nov., sp. nov. and Usitatibacter palustris sp. nov., novel members of Usitatibacteraceae fam. nov. within the order Nitrosomonadales isolated from soil.</title>
        <authorList>
            <person name="Huber K.J."/>
            <person name="Neumann-Schaal M."/>
            <person name="Geppert A."/>
            <person name="Luckner M."/>
            <person name="Wanner G."/>
            <person name="Overmann J."/>
        </authorList>
    </citation>
    <scope>NUCLEOTIDE SEQUENCE [LARGE SCALE GENOMIC DNA]</scope>
    <source>
        <strain evidence="3 4">Swamp67</strain>
    </source>
</reference>
<name>A0A6M4HCI0_9PROT</name>
<dbReference type="Proteomes" id="UP000503096">
    <property type="component" value="Chromosome"/>
</dbReference>
<dbReference type="GO" id="GO:0003677">
    <property type="term" value="F:DNA binding"/>
    <property type="evidence" value="ECO:0007669"/>
    <property type="project" value="UniProtKB-KW"/>
</dbReference>
<keyword evidence="4" id="KW-1185">Reference proteome</keyword>
<organism evidence="3 4">
    <name type="scientific">Usitatibacter palustris</name>
    <dbReference type="NCBI Taxonomy" id="2732487"/>
    <lineage>
        <taxon>Bacteria</taxon>
        <taxon>Pseudomonadati</taxon>
        <taxon>Pseudomonadota</taxon>
        <taxon>Betaproteobacteria</taxon>
        <taxon>Nitrosomonadales</taxon>
        <taxon>Usitatibacteraceae</taxon>
        <taxon>Usitatibacter</taxon>
    </lineage>
</organism>
<evidence type="ECO:0000256" key="1">
    <source>
        <dbReference type="ARBA" id="ARBA00023125"/>
    </source>
</evidence>
<dbReference type="Gene3D" id="1.10.260.40">
    <property type="entry name" value="lambda repressor-like DNA-binding domains"/>
    <property type="match status" value="1"/>
</dbReference>
<dbReference type="PANTHER" id="PTHR36924:SF1">
    <property type="entry name" value="ANTITOXIN HIGA-1"/>
    <property type="match status" value="1"/>
</dbReference>
<dbReference type="InterPro" id="IPR013430">
    <property type="entry name" value="Toxin_antidote_HigA"/>
</dbReference>
<dbReference type="NCBIfam" id="TIGR02607">
    <property type="entry name" value="antidote_HigA"/>
    <property type="match status" value="1"/>
</dbReference>
<proteinExistence type="predicted"/>
<dbReference type="PANTHER" id="PTHR36924">
    <property type="entry name" value="ANTITOXIN HIGA-1"/>
    <property type="match status" value="1"/>
</dbReference>
<dbReference type="PROSITE" id="PS50943">
    <property type="entry name" value="HTH_CROC1"/>
    <property type="match status" value="1"/>
</dbReference>
<protein>
    <recommendedName>
        <fullName evidence="2">HTH cro/C1-type domain-containing protein</fullName>
    </recommendedName>
</protein>
<dbReference type="SUPFAM" id="SSF47413">
    <property type="entry name" value="lambda repressor-like DNA-binding domains"/>
    <property type="match status" value="1"/>
</dbReference>
<keyword evidence="1" id="KW-0238">DNA-binding</keyword>
<sequence length="128" mass="14484">MFTEPYEISQNALARALNLPPRHINQIIHGKRPITPRTAILLGDLFQSGAPFWMKLQAEYDIDRTRRRGVRLDMARVRANLRPIGLTVPFDGGGNLLTELLDQELADFLRELRRDRTEHAVAVGGDVA</sequence>
<dbReference type="InterPro" id="IPR001387">
    <property type="entry name" value="Cro/C1-type_HTH"/>
</dbReference>
<dbReference type="KEGG" id="upl:DSM104440_03611"/>
<evidence type="ECO:0000259" key="2">
    <source>
        <dbReference type="PROSITE" id="PS50943"/>
    </source>
</evidence>
<dbReference type="InterPro" id="IPR010982">
    <property type="entry name" value="Lambda_DNA-bd_dom_sf"/>
</dbReference>
<dbReference type="InParanoid" id="A0A6M4HCI0"/>
<accession>A0A6M4HCI0</accession>
<dbReference type="CDD" id="cd00093">
    <property type="entry name" value="HTH_XRE"/>
    <property type="match status" value="1"/>
</dbReference>
<dbReference type="Pfam" id="PF01381">
    <property type="entry name" value="HTH_3"/>
    <property type="match status" value="1"/>
</dbReference>
<evidence type="ECO:0000313" key="4">
    <source>
        <dbReference type="Proteomes" id="UP000503096"/>
    </source>
</evidence>